<dbReference type="PANTHER" id="PTHR15818">
    <property type="entry name" value="G PATCH AND KOW-CONTAINING"/>
    <property type="match status" value="1"/>
</dbReference>
<dbReference type="SUPFAM" id="SSF53335">
    <property type="entry name" value="S-adenosyl-L-methionine-dependent methyltransferases"/>
    <property type="match status" value="1"/>
</dbReference>
<dbReference type="OrthoDB" id="417882at2759"/>
<dbReference type="GO" id="GO:0000398">
    <property type="term" value="P:mRNA splicing, via spliceosome"/>
    <property type="evidence" value="ECO:0007669"/>
    <property type="project" value="InterPro"/>
</dbReference>
<dbReference type="InterPro" id="IPR029063">
    <property type="entry name" value="SAM-dependent_MTases_sf"/>
</dbReference>
<evidence type="ECO:0000313" key="1">
    <source>
        <dbReference type="EMBL" id="CAE8611612.1"/>
    </source>
</evidence>
<dbReference type="GO" id="GO:0005681">
    <property type="term" value="C:spliceosomal complex"/>
    <property type="evidence" value="ECO:0007669"/>
    <property type="project" value="TreeGrafter"/>
</dbReference>
<dbReference type="InterPro" id="IPR045166">
    <property type="entry name" value="Spp2-like"/>
</dbReference>
<sequence>MKCVYAGWLHIVPFAKADLFISGFSCQGNSVMTPDRFRLDATESKHMAAFWASLSCIKARRPRRWILENVDGIRRRTGIGTLPEQEGGPGDSVSVREVKALEREWVRSAHQLREGQRSPEALTLTVEPRKRQRVGANGASLDLAAVEEAEARLADEDAEMANPLLRPPPVLLSKASVAKKGLVRLASNSGGQNIPGPPLPGEQVAKREHCQLWPSKGMRVRVVDENGEFKKSNLKKGIVRQRHANRGAVDVELDDPKGNGSAGGGRLLRLVPQTLLETVVSKSCKRIEVVRGTLQGVIAELVSRDSGRNVAMIRLGRAQGQEEVELPVDDICEFV</sequence>
<organism evidence="1 2">
    <name type="scientific">Polarella glacialis</name>
    <name type="common">Dinoflagellate</name>
    <dbReference type="NCBI Taxonomy" id="89957"/>
    <lineage>
        <taxon>Eukaryota</taxon>
        <taxon>Sar</taxon>
        <taxon>Alveolata</taxon>
        <taxon>Dinophyceae</taxon>
        <taxon>Suessiales</taxon>
        <taxon>Suessiaceae</taxon>
        <taxon>Polarella</taxon>
    </lineage>
</organism>
<dbReference type="AlphaFoldDB" id="A0A813FAQ3"/>
<dbReference type="Gene3D" id="3.40.50.150">
    <property type="entry name" value="Vaccinia Virus protein VP39"/>
    <property type="match status" value="1"/>
</dbReference>
<protein>
    <submittedName>
        <fullName evidence="1">Uncharacterized protein</fullName>
    </submittedName>
</protein>
<comment type="caution">
    <text evidence="1">The sequence shown here is derived from an EMBL/GenBank/DDBJ whole genome shotgun (WGS) entry which is preliminary data.</text>
</comment>
<reference evidence="1" key="1">
    <citation type="submission" date="2021-02" db="EMBL/GenBank/DDBJ databases">
        <authorList>
            <person name="Dougan E. K."/>
            <person name="Rhodes N."/>
            <person name="Thang M."/>
            <person name="Chan C."/>
        </authorList>
    </citation>
    <scope>NUCLEOTIDE SEQUENCE</scope>
</reference>
<dbReference type="EMBL" id="CAJNNV010025032">
    <property type="protein sequence ID" value="CAE8611612.1"/>
    <property type="molecule type" value="Genomic_DNA"/>
</dbReference>
<name>A0A813FAQ3_POLGL</name>
<accession>A0A813FAQ3</accession>
<proteinExistence type="predicted"/>
<keyword evidence="2" id="KW-1185">Reference proteome</keyword>
<evidence type="ECO:0000313" key="2">
    <source>
        <dbReference type="Proteomes" id="UP000654075"/>
    </source>
</evidence>
<dbReference type="PANTHER" id="PTHR15818:SF2">
    <property type="entry name" value="G-PATCH DOMAIN AND KOW MOTIFS-CONTAINING PROTEIN"/>
    <property type="match status" value="1"/>
</dbReference>
<dbReference type="Proteomes" id="UP000654075">
    <property type="component" value="Unassembled WGS sequence"/>
</dbReference>
<gene>
    <name evidence="1" type="ORF">PGLA1383_LOCUS29414</name>
</gene>